<evidence type="ECO:0000313" key="3">
    <source>
        <dbReference type="EMBL" id="KAK1695481.1"/>
    </source>
</evidence>
<keyword evidence="4" id="KW-1185">Reference proteome</keyword>
<proteinExistence type="predicted"/>
<gene>
    <name evidence="3" type="ORF">QYE76_012178</name>
</gene>
<organism evidence="3 4">
    <name type="scientific">Lolium multiflorum</name>
    <name type="common">Italian ryegrass</name>
    <name type="synonym">Lolium perenne subsp. multiflorum</name>
    <dbReference type="NCBI Taxonomy" id="4521"/>
    <lineage>
        <taxon>Eukaryota</taxon>
        <taxon>Viridiplantae</taxon>
        <taxon>Streptophyta</taxon>
        <taxon>Embryophyta</taxon>
        <taxon>Tracheophyta</taxon>
        <taxon>Spermatophyta</taxon>
        <taxon>Magnoliopsida</taxon>
        <taxon>Liliopsida</taxon>
        <taxon>Poales</taxon>
        <taxon>Poaceae</taxon>
        <taxon>BOP clade</taxon>
        <taxon>Pooideae</taxon>
        <taxon>Poodae</taxon>
        <taxon>Poeae</taxon>
        <taxon>Poeae Chloroplast Group 2 (Poeae type)</taxon>
        <taxon>Loliodinae</taxon>
        <taxon>Loliinae</taxon>
        <taxon>Lolium</taxon>
    </lineage>
</organism>
<dbReference type="AlphaFoldDB" id="A0AAD8TWS1"/>
<comment type="caution">
    <text evidence="3">The sequence shown here is derived from an EMBL/GenBank/DDBJ whole genome shotgun (WGS) entry which is preliminary data.</text>
</comment>
<dbReference type="Proteomes" id="UP001231189">
    <property type="component" value="Unassembled WGS sequence"/>
</dbReference>
<sequence>MENYSLLMGAAALMKMAVEMAAVSMEKPSGALPRPAACRDSCPPDLGFAMAAARKAKERFARILTEKRGPRRRRALDAEDLDRYVHWTDLKMGRTHTPRPGNFPSKDSDAPSASTNPQVLERVVPLQAEVGHEFIDKLTGRGQKHKAPEPEAGSSQAPPAKRPKKPSKRVYKKREMPVAEGPALKISKSASGIRKAPKTPQGLRLLLVKVVHAVRPALCLPCGGAQQVVRGPRPGAARRRGDYNHAPSVKLSRRVCCEPPTPPPSQEPAAAKPAPASFSTGSLVSGAQPIVLHAGHAAIVAGETAPAQLGRITELSRGGASLGHLLDYAEKWNRADLSAATLGLGKDKMPAVDPTGPRNTTQHFSRLRRAVKEFDTAWHDATNNVVSTANTRKHLFEDLLWEHRDLAEAHSHCQAVLEASIEALKTQPSNLQGTALSPLKGAAHQDQSPGHRGDYLRGLKDRAIPGRVPARSGASDAKAAGEAKLAEVLEDSTNSSAVLRAELEEANKARKAAEDQVARLTAEQKEYDQLVMQTDALALRKALSVRGYMREKKPGSSICAVDSILSIRPDLALPALQGDVAERK</sequence>
<feature type="region of interest" description="Disordered" evidence="2">
    <location>
        <begin position="257"/>
        <end position="278"/>
    </location>
</feature>
<accession>A0AAD8TWS1</accession>
<reference evidence="3" key="1">
    <citation type="submission" date="2023-07" db="EMBL/GenBank/DDBJ databases">
        <title>A chromosome-level genome assembly of Lolium multiflorum.</title>
        <authorList>
            <person name="Chen Y."/>
            <person name="Copetti D."/>
            <person name="Kolliker R."/>
            <person name="Studer B."/>
        </authorList>
    </citation>
    <scope>NUCLEOTIDE SEQUENCE</scope>
    <source>
        <strain evidence="3">02402/16</strain>
        <tissue evidence="3">Leaf</tissue>
    </source>
</reference>
<evidence type="ECO:0000313" key="4">
    <source>
        <dbReference type="Proteomes" id="UP001231189"/>
    </source>
</evidence>
<feature type="region of interest" description="Disordered" evidence="2">
    <location>
        <begin position="92"/>
        <end position="116"/>
    </location>
</feature>
<keyword evidence="1" id="KW-0175">Coiled coil</keyword>
<feature type="coiled-coil region" evidence="1">
    <location>
        <begin position="489"/>
        <end position="530"/>
    </location>
</feature>
<protein>
    <submittedName>
        <fullName evidence="3">Uncharacterized protein</fullName>
    </submittedName>
</protein>
<evidence type="ECO:0000256" key="1">
    <source>
        <dbReference type="SAM" id="Coils"/>
    </source>
</evidence>
<feature type="compositionally biased region" description="Basic residues" evidence="2">
    <location>
        <begin position="161"/>
        <end position="172"/>
    </location>
</feature>
<feature type="region of interest" description="Disordered" evidence="2">
    <location>
        <begin position="139"/>
        <end position="179"/>
    </location>
</feature>
<name>A0AAD8TWS1_LOLMU</name>
<evidence type="ECO:0000256" key="2">
    <source>
        <dbReference type="SAM" id="MobiDB-lite"/>
    </source>
</evidence>
<feature type="compositionally biased region" description="Low complexity" evidence="2">
    <location>
        <begin position="267"/>
        <end position="276"/>
    </location>
</feature>
<dbReference type="EMBL" id="JAUUTY010000001">
    <property type="protein sequence ID" value="KAK1695481.1"/>
    <property type="molecule type" value="Genomic_DNA"/>
</dbReference>